<dbReference type="Proteomes" id="UP000814207">
    <property type="component" value="Unassembled WGS sequence"/>
</dbReference>
<proteinExistence type="predicted"/>
<organism evidence="3 4">
    <name type="scientific">Pseudomonas syringae</name>
    <dbReference type="NCBI Taxonomy" id="317"/>
    <lineage>
        <taxon>Bacteria</taxon>
        <taxon>Pseudomonadati</taxon>
        <taxon>Pseudomonadota</taxon>
        <taxon>Gammaproteobacteria</taxon>
        <taxon>Pseudomonadales</taxon>
        <taxon>Pseudomonadaceae</taxon>
        <taxon>Pseudomonas</taxon>
    </lineage>
</organism>
<keyword evidence="1" id="KW-0472">Membrane</keyword>
<comment type="caution">
    <text evidence="3">The sequence shown here is derived from an EMBL/GenBank/DDBJ whole genome shotgun (WGS) entry which is preliminary data.</text>
</comment>
<dbReference type="Pfam" id="PF05227">
    <property type="entry name" value="CHASE3"/>
    <property type="match status" value="1"/>
</dbReference>
<dbReference type="AlphaFoldDB" id="A0A9Q3X467"/>
<dbReference type="InterPro" id="IPR007891">
    <property type="entry name" value="CHASE3"/>
</dbReference>
<feature type="domain" description="CHASE3" evidence="2">
    <location>
        <begin position="39"/>
        <end position="178"/>
    </location>
</feature>
<feature type="transmembrane region" description="Helical" evidence="1">
    <location>
        <begin position="12"/>
        <end position="29"/>
    </location>
</feature>
<protein>
    <recommendedName>
        <fullName evidence="2">CHASE3 domain-containing protein</fullName>
    </recommendedName>
</protein>
<evidence type="ECO:0000259" key="2">
    <source>
        <dbReference type="Pfam" id="PF05227"/>
    </source>
</evidence>
<keyword evidence="1" id="KW-0812">Transmembrane</keyword>
<evidence type="ECO:0000256" key="1">
    <source>
        <dbReference type="SAM" id="Phobius"/>
    </source>
</evidence>
<accession>A0A9Q3X467</accession>
<dbReference type="CDD" id="cd19410">
    <property type="entry name" value="HK9-like_sensor"/>
    <property type="match status" value="1"/>
</dbReference>
<keyword evidence="1" id="KW-1133">Transmembrane helix</keyword>
<reference evidence="3" key="1">
    <citation type="submission" date="2019-11" db="EMBL/GenBank/DDBJ databases">
        <title>Epiphytic Pseudomonas syringae from cherry orchards.</title>
        <authorList>
            <person name="Hulin M.T."/>
        </authorList>
    </citation>
    <scope>NUCLEOTIDE SEQUENCE</scope>
    <source>
        <strain evidence="3">PA-6-9A</strain>
    </source>
</reference>
<evidence type="ECO:0000313" key="4">
    <source>
        <dbReference type="Proteomes" id="UP000814207"/>
    </source>
</evidence>
<name>A0A9Q3X467_PSESX</name>
<dbReference type="EMBL" id="WKEU01000019">
    <property type="protein sequence ID" value="MCF5062628.1"/>
    <property type="molecule type" value="Genomic_DNA"/>
</dbReference>
<evidence type="ECO:0000313" key="3">
    <source>
        <dbReference type="EMBL" id="MCF5062628.1"/>
    </source>
</evidence>
<sequence>MFSRFTISQKLSLGFGLIILIICIMVAVVRDAFSKIDEATNWNIHTYTVLEASNKLLISLTNIETGMRGFALSGDDDFLAPLIAGKNNFGQVHGELVKLTSDNPAQQQRLAELKVIQQKWFGEDIEGTVALRRSMVAGKATIDDVVKRIKDRQDKAKMDGMRKLIADLQQDEQKLLSDSPRVS</sequence>
<gene>
    <name evidence="3" type="ORF">GIW73_06670</name>
</gene>